<dbReference type="EMBL" id="JAYLLN010000036">
    <property type="protein sequence ID" value="MEI5985858.1"/>
    <property type="molecule type" value="Genomic_DNA"/>
</dbReference>
<dbReference type="InterPro" id="IPR006076">
    <property type="entry name" value="FAD-dep_OxRdtase"/>
</dbReference>
<dbReference type="Gene3D" id="3.30.9.10">
    <property type="entry name" value="D-Amino Acid Oxidase, subunit A, domain 2"/>
    <property type="match status" value="1"/>
</dbReference>
<sequence length="523" mass="58378">MQSVLTREDQLNRLRTTEKWDIIIIGGGATGLGTAVDAATRGYKVLLLEKYDFAKGTSSKSTKLVHGGVRYLANGDIKLVIGALKERGRIFKNAPHVSTVQSFVIPVYSTFSKLKYLIGLKLYDWLAGSLRVGNSISLSKKEVIEKLPHIAQKDLHGGILYYDGQFDDARLAVNLAQTAVEHGSTVLNYVEAKNFRKDEQGKLSAVICKDQETGEEFVAKGKVIINATGIFVDDILKLDTPTHKNLVRPSQGSHIVIDQKFLDGKDALMIPETSDGRVLFGVPWHGKVLLGTTDIPIDEHENEPRPMDQEIEFILETAKNYLSPAPTRADILSIYAGLRPLAAPTGKDGESTKEISRDHKLIKSDSNLVTITGGKWTTYRKMAEETVDMAIAVAGLIPVPCKTKQMPIHGATKDRYHGHWSLYGKDYAAIQLLAQENPTWKEEIVPGYDYQLVEVVWSCRHEFIHKVEDFLARRCRLLLLDAKASIIAARKVAEIMAVELNKPEDWVEKEVKEYEELASRYLL</sequence>
<keyword evidence="3" id="KW-0285">Flavoprotein</keyword>
<reference evidence="9 10" key="1">
    <citation type="submission" date="2024-01" db="EMBL/GenBank/DDBJ databases">
        <title>Sphingobacterium tenebrionis sp. nov., a novel endophyte isolated from tenebrio molitor intestines.</title>
        <authorList>
            <person name="Zhang C."/>
        </authorList>
    </citation>
    <scope>NUCLEOTIDE SEQUENCE [LARGE SCALE GENOMIC DNA]</scope>
    <source>
        <strain evidence="9 10">PU5-4</strain>
    </source>
</reference>
<proteinExistence type="inferred from homology"/>
<keyword evidence="4" id="KW-0319">Glycerol metabolism</keyword>
<dbReference type="SUPFAM" id="SSF54373">
    <property type="entry name" value="FAD-linked reductases, C-terminal domain"/>
    <property type="match status" value="1"/>
</dbReference>
<evidence type="ECO:0000313" key="10">
    <source>
        <dbReference type="Proteomes" id="UP001363035"/>
    </source>
</evidence>
<dbReference type="InterPro" id="IPR031656">
    <property type="entry name" value="DAO_C"/>
</dbReference>
<keyword evidence="6 9" id="KW-0560">Oxidoreductase</keyword>
<dbReference type="Gene3D" id="1.10.8.870">
    <property type="entry name" value="Alpha-glycerophosphate oxidase, cap domain"/>
    <property type="match status" value="1"/>
</dbReference>
<dbReference type="InterPro" id="IPR000447">
    <property type="entry name" value="G3P_DH_FAD-dep"/>
</dbReference>
<evidence type="ECO:0000256" key="1">
    <source>
        <dbReference type="ARBA" id="ARBA00001974"/>
    </source>
</evidence>
<dbReference type="Pfam" id="PF01266">
    <property type="entry name" value="DAO"/>
    <property type="match status" value="1"/>
</dbReference>
<evidence type="ECO:0000256" key="6">
    <source>
        <dbReference type="ARBA" id="ARBA00023002"/>
    </source>
</evidence>
<gene>
    <name evidence="9" type="ORF">VJ786_13215</name>
</gene>
<evidence type="ECO:0000256" key="3">
    <source>
        <dbReference type="ARBA" id="ARBA00022630"/>
    </source>
</evidence>
<evidence type="ECO:0000256" key="4">
    <source>
        <dbReference type="ARBA" id="ARBA00022798"/>
    </source>
</evidence>
<name>A0ABU8I8G6_9SPHI</name>
<evidence type="ECO:0000259" key="8">
    <source>
        <dbReference type="Pfam" id="PF16901"/>
    </source>
</evidence>
<evidence type="ECO:0000259" key="7">
    <source>
        <dbReference type="Pfam" id="PF01266"/>
    </source>
</evidence>
<dbReference type="SUPFAM" id="SSF51905">
    <property type="entry name" value="FAD/NAD(P)-binding domain"/>
    <property type="match status" value="1"/>
</dbReference>
<dbReference type="PROSITE" id="PS00978">
    <property type="entry name" value="FAD_G3PDH_2"/>
    <property type="match status" value="1"/>
</dbReference>
<feature type="domain" description="FAD dependent oxidoreductase" evidence="7">
    <location>
        <begin position="21"/>
        <end position="346"/>
    </location>
</feature>
<dbReference type="PANTHER" id="PTHR11985:SF35">
    <property type="entry name" value="ANAEROBIC GLYCEROL-3-PHOSPHATE DEHYDROGENASE SUBUNIT A"/>
    <property type="match status" value="1"/>
</dbReference>
<evidence type="ECO:0000256" key="2">
    <source>
        <dbReference type="ARBA" id="ARBA00007330"/>
    </source>
</evidence>
<comment type="caution">
    <text evidence="9">The sequence shown here is derived from an EMBL/GenBank/DDBJ whole genome shotgun (WGS) entry which is preliminary data.</text>
</comment>
<evidence type="ECO:0000313" key="9">
    <source>
        <dbReference type="EMBL" id="MEI5985858.1"/>
    </source>
</evidence>
<accession>A0ABU8I8G6</accession>
<dbReference type="Pfam" id="PF16901">
    <property type="entry name" value="DAO_C"/>
    <property type="match status" value="1"/>
</dbReference>
<dbReference type="EC" id="1.-.-.-" evidence="9"/>
<dbReference type="PANTHER" id="PTHR11985">
    <property type="entry name" value="GLYCEROL-3-PHOSPHATE DEHYDROGENASE"/>
    <property type="match status" value="1"/>
</dbReference>
<evidence type="ECO:0000256" key="5">
    <source>
        <dbReference type="ARBA" id="ARBA00022827"/>
    </source>
</evidence>
<keyword evidence="10" id="KW-1185">Reference proteome</keyword>
<keyword evidence="5" id="KW-0274">FAD</keyword>
<feature type="domain" description="Alpha-glycerophosphate oxidase C-terminal" evidence="8">
    <location>
        <begin position="371"/>
        <end position="502"/>
    </location>
</feature>
<dbReference type="GO" id="GO:0016491">
    <property type="term" value="F:oxidoreductase activity"/>
    <property type="evidence" value="ECO:0007669"/>
    <property type="project" value="UniProtKB-KW"/>
</dbReference>
<dbReference type="InterPro" id="IPR038299">
    <property type="entry name" value="DAO_C_sf"/>
</dbReference>
<dbReference type="Proteomes" id="UP001363035">
    <property type="component" value="Unassembled WGS sequence"/>
</dbReference>
<protein>
    <submittedName>
        <fullName evidence="9">Glycerol-3-phosphate dehydrogenase/oxidase</fullName>
        <ecNumber evidence="9">1.-.-.-</ecNumber>
    </submittedName>
</protein>
<comment type="similarity">
    <text evidence="2">Belongs to the FAD-dependent glycerol-3-phosphate dehydrogenase family.</text>
</comment>
<organism evidence="9 10">
    <name type="scientific">Sphingobacterium tenebrionis</name>
    <dbReference type="NCBI Taxonomy" id="3111775"/>
    <lineage>
        <taxon>Bacteria</taxon>
        <taxon>Pseudomonadati</taxon>
        <taxon>Bacteroidota</taxon>
        <taxon>Sphingobacteriia</taxon>
        <taxon>Sphingobacteriales</taxon>
        <taxon>Sphingobacteriaceae</taxon>
        <taxon>Sphingobacterium</taxon>
    </lineage>
</organism>
<comment type="cofactor">
    <cofactor evidence="1">
        <name>FAD</name>
        <dbReference type="ChEBI" id="CHEBI:57692"/>
    </cofactor>
</comment>
<dbReference type="Gene3D" id="3.50.50.60">
    <property type="entry name" value="FAD/NAD(P)-binding domain"/>
    <property type="match status" value="1"/>
</dbReference>
<dbReference type="PRINTS" id="PR01001">
    <property type="entry name" value="FADG3PDH"/>
</dbReference>
<dbReference type="RefSeq" id="WP_336557867.1">
    <property type="nucleotide sequence ID" value="NZ_JAYLLN010000036.1"/>
</dbReference>
<dbReference type="InterPro" id="IPR036188">
    <property type="entry name" value="FAD/NAD-bd_sf"/>
</dbReference>